<accession>A0A8S4SPI2</accession>
<dbReference type="AlphaFoldDB" id="A0A8S4SPI2"/>
<organism evidence="2 3">
    <name type="scientific">Pararge aegeria aegeria</name>
    <dbReference type="NCBI Taxonomy" id="348720"/>
    <lineage>
        <taxon>Eukaryota</taxon>
        <taxon>Metazoa</taxon>
        <taxon>Ecdysozoa</taxon>
        <taxon>Arthropoda</taxon>
        <taxon>Hexapoda</taxon>
        <taxon>Insecta</taxon>
        <taxon>Pterygota</taxon>
        <taxon>Neoptera</taxon>
        <taxon>Endopterygota</taxon>
        <taxon>Lepidoptera</taxon>
        <taxon>Glossata</taxon>
        <taxon>Ditrysia</taxon>
        <taxon>Papilionoidea</taxon>
        <taxon>Nymphalidae</taxon>
        <taxon>Satyrinae</taxon>
        <taxon>Satyrini</taxon>
        <taxon>Parargina</taxon>
        <taxon>Pararge</taxon>
    </lineage>
</organism>
<name>A0A8S4SPI2_9NEOP</name>
<evidence type="ECO:0000256" key="1">
    <source>
        <dbReference type="SAM" id="Phobius"/>
    </source>
</evidence>
<comment type="caution">
    <text evidence="2">The sequence shown here is derived from an EMBL/GenBank/DDBJ whole genome shotgun (WGS) entry which is preliminary data.</text>
</comment>
<evidence type="ECO:0000313" key="3">
    <source>
        <dbReference type="Proteomes" id="UP000838756"/>
    </source>
</evidence>
<protein>
    <submittedName>
        <fullName evidence="2">Jg16052 protein</fullName>
    </submittedName>
</protein>
<keyword evidence="1" id="KW-0812">Transmembrane</keyword>
<dbReference type="OrthoDB" id="7480128at2759"/>
<feature type="transmembrane region" description="Helical" evidence="1">
    <location>
        <begin position="20"/>
        <end position="38"/>
    </location>
</feature>
<keyword evidence="1" id="KW-1133">Transmembrane helix</keyword>
<keyword evidence="1" id="KW-0472">Membrane</keyword>
<evidence type="ECO:0000313" key="2">
    <source>
        <dbReference type="EMBL" id="CAH2269028.1"/>
    </source>
</evidence>
<proteinExistence type="predicted"/>
<keyword evidence="3" id="KW-1185">Reference proteome</keyword>
<gene>
    <name evidence="2" type="primary">jg16052</name>
    <name evidence="2" type="ORF">PAEG_LOCUS27326</name>
</gene>
<sequence>MGQWTSFFRSSLFQGFRFDLHYVQTGVLMMLLIIFAVVKAMASSDKSWEAMVSFCEQVMSQKEAAERLREDDVESQLIRRRRIGRRRLACPLDEDLR</sequence>
<reference evidence="2" key="1">
    <citation type="submission" date="2022-03" db="EMBL/GenBank/DDBJ databases">
        <authorList>
            <person name="Lindestad O."/>
        </authorList>
    </citation>
    <scope>NUCLEOTIDE SEQUENCE</scope>
</reference>
<dbReference type="EMBL" id="CAKXAJ010026487">
    <property type="protein sequence ID" value="CAH2269028.1"/>
    <property type="molecule type" value="Genomic_DNA"/>
</dbReference>
<dbReference type="Proteomes" id="UP000838756">
    <property type="component" value="Unassembled WGS sequence"/>
</dbReference>